<evidence type="ECO:0000313" key="3">
    <source>
        <dbReference type="Proteomes" id="UP000799538"/>
    </source>
</evidence>
<dbReference type="Proteomes" id="UP000799538">
    <property type="component" value="Unassembled WGS sequence"/>
</dbReference>
<accession>A0A6A6G2U3</accession>
<gene>
    <name evidence="2" type="ORF">BDZ85DRAFT_40762</name>
</gene>
<name>A0A6A6G2U3_9PEZI</name>
<dbReference type="EMBL" id="ML992515">
    <property type="protein sequence ID" value="KAF2219750.1"/>
    <property type="molecule type" value="Genomic_DNA"/>
</dbReference>
<feature type="compositionally biased region" description="Pro residues" evidence="1">
    <location>
        <begin position="328"/>
        <end position="340"/>
    </location>
</feature>
<organism evidence="2 3">
    <name type="scientific">Elsinoe ampelina</name>
    <dbReference type="NCBI Taxonomy" id="302913"/>
    <lineage>
        <taxon>Eukaryota</taxon>
        <taxon>Fungi</taxon>
        <taxon>Dikarya</taxon>
        <taxon>Ascomycota</taxon>
        <taxon>Pezizomycotina</taxon>
        <taxon>Dothideomycetes</taxon>
        <taxon>Dothideomycetidae</taxon>
        <taxon>Myriangiales</taxon>
        <taxon>Elsinoaceae</taxon>
        <taxon>Elsinoe</taxon>
    </lineage>
</organism>
<keyword evidence="3" id="KW-1185">Reference proteome</keyword>
<sequence>MSTHTRFTENDGQAYAYEFHDYTALGAPSGATWASQRAGLLEYERKKVLKEGWRAMYDWLVRTLADHEKQKRGDSLVIDHHVLLSLEEEALCRSRILHAAAKVAEQSAFNGGSIPTTDINKATGQMTIKSSLQPSKRSVALDQTSGSAGEHNITDAVLIESLNTQKARLKIHGFKEEISMQSSRIQHMLTVQRERHQSLFDVMIAALLAAFAAEQAGATFQKALSDWYIKEVQAAALSGQPCDGRKVAFHEEVRGKSGSANAGAKTGGEETDYLEDNGYYEALEDSREFETRITTMVNVPMNLPTRERRQQVLARIQQLFRSSTPAVEAPPPPPPPPEPTPQERYIARRKAWMEQHRRKPIDFDTPVKAEDRLPPRSPLNFKGGRHPIQDPWERFLWDNFDDITGGPIIKPHRTKEEIAEDIAGVKQAYYDSQAAHRFRMRHQFGL</sequence>
<feature type="region of interest" description="Disordered" evidence="1">
    <location>
        <begin position="366"/>
        <end position="385"/>
    </location>
</feature>
<protein>
    <submittedName>
        <fullName evidence="2">Uncharacterized protein</fullName>
    </submittedName>
</protein>
<reference evidence="3" key="1">
    <citation type="journal article" date="2020" name="Stud. Mycol.">
        <title>101 Dothideomycetes genomes: A test case for predicting lifestyles and emergence of pathogens.</title>
        <authorList>
            <person name="Haridas S."/>
            <person name="Albert R."/>
            <person name="Binder M."/>
            <person name="Bloem J."/>
            <person name="LaButti K."/>
            <person name="Salamov A."/>
            <person name="Andreopoulos B."/>
            <person name="Baker S."/>
            <person name="Barry K."/>
            <person name="Bills G."/>
            <person name="Bluhm B."/>
            <person name="Cannon C."/>
            <person name="Castanera R."/>
            <person name="Culley D."/>
            <person name="Daum C."/>
            <person name="Ezra D."/>
            <person name="Gonzalez J."/>
            <person name="Henrissat B."/>
            <person name="Kuo A."/>
            <person name="Liang C."/>
            <person name="Lipzen A."/>
            <person name="Lutzoni F."/>
            <person name="Magnuson J."/>
            <person name="Mondo S."/>
            <person name="Nolan M."/>
            <person name="Ohm R."/>
            <person name="Pangilinan J."/>
            <person name="Park H.-J."/>
            <person name="Ramirez L."/>
            <person name="Alfaro M."/>
            <person name="Sun H."/>
            <person name="Tritt A."/>
            <person name="Yoshinaga Y."/>
            <person name="Zwiers L.-H."/>
            <person name="Turgeon B."/>
            <person name="Goodwin S."/>
            <person name="Spatafora J."/>
            <person name="Crous P."/>
            <person name="Grigoriev I."/>
        </authorList>
    </citation>
    <scope>NUCLEOTIDE SEQUENCE [LARGE SCALE GENOMIC DNA]</scope>
    <source>
        <strain evidence="3">CECT 20119</strain>
    </source>
</reference>
<evidence type="ECO:0000256" key="1">
    <source>
        <dbReference type="SAM" id="MobiDB-lite"/>
    </source>
</evidence>
<evidence type="ECO:0000313" key="2">
    <source>
        <dbReference type="EMBL" id="KAF2219750.1"/>
    </source>
</evidence>
<proteinExistence type="predicted"/>
<feature type="region of interest" description="Disordered" evidence="1">
    <location>
        <begin position="321"/>
        <end position="342"/>
    </location>
</feature>
<dbReference type="AlphaFoldDB" id="A0A6A6G2U3"/>